<sequence length="502" mass="56331">MKLKDIFKNIEIIEYKGDLEKEIKNISSNSKEIQENDLFFAIKGYTLDGTQFIPNAIENGATAIAVDETCDLNSFDIPNEITFIKINRIRYHLAIASANLYGHPSTKLKLIGVTGTKGKTTSTYMIKSILEKHNFKVGLIGSIAIYIGDEKLEDTDRTTAESYKIQKTLAQMVDENVEIAILEVSSQAMKLDRVVGCHFDEVLFTNLTEDHISPREHKDMEDYFNAKLSLVKMAPFLVTNLDNDYTSRIPNLLSEKEILTFGMEHSSDIMAKDLELSNIGVHFTLVMDQKEYPVYVSIPGKYMVYNCLGAIGIAKKMGCTISDIQEGLKNIKVFGRSEVVPNKLGLKILIDYAHTPSSLQSILETVKPYTKGRVICTWGVGGDRDRKKRPIMGEISGNLADLTILTSDQVRTEEPEQILNEIEVGLKRSGGNYVKILNRTEAIRYALSIATTDDIIVLPGLGSDLYIEYMHVKYPYNERTVIHDTIEDMIASGKRNPIGNNF</sequence>
<dbReference type="GO" id="GO:0005737">
    <property type="term" value="C:cytoplasm"/>
    <property type="evidence" value="ECO:0007669"/>
    <property type="project" value="UniProtKB-SubCell"/>
</dbReference>
<evidence type="ECO:0000256" key="8">
    <source>
        <dbReference type="HAMAP-Rule" id="MF_00208"/>
    </source>
</evidence>
<feature type="binding site" evidence="8">
    <location>
        <position position="30"/>
    </location>
    <ligand>
        <name>UDP-N-acetyl-alpha-D-muramoyl-L-alanyl-D-glutamate</name>
        <dbReference type="ChEBI" id="CHEBI:83900"/>
    </ligand>
</feature>
<dbReference type="Gene3D" id="3.40.1390.10">
    <property type="entry name" value="MurE/MurF, N-terminal domain"/>
    <property type="match status" value="1"/>
</dbReference>
<evidence type="ECO:0000256" key="7">
    <source>
        <dbReference type="ARBA" id="ARBA00023316"/>
    </source>
</evidence>
<dbReference type="PANTHER" id="PTHR23135:SF4">
    <property type="entry name" value="UDP-N-ACETYLMURAMOYL-L-ALANYL-D-GLUTAMATE--2,6-DIAMINOPIMELATE LIGASE MURE HOMOLOG, CHLOROPLASTIC"/>
    <property type="match status" value="1"/>
</dbReference>
<dbReference type="SUPFAM" id="SSF53623">
    <property type="entry name" value="MurD-like peptide ligases, catalytic domain"/>
    <property type="match status" value="1"/>
</dbReference>
<evidence type="ECO:0000256" key="5">
    <source>
        <dbReference type="ARBA" id="ARBA00022984"/>
    </source>
</evidence>
<feature type="domain" description="Mur ligase C-terminal" evidence="11">
    <location>
        <begin position="335"/>
        <end position="460"/>
    </location>
</feature>
<keyword evidence="7 8" id="KW-0961">Cell wall biogenesis/degradation</keyword>
<dbReference type="InterPro" id="IPR004101">
    <property type="entry name" value="Mur_ligase_C"/>
</dbReference>
<dbReference type="PANTHER" id="PTHR23135">
    <property type="entry name" value="MUR LIGASE FAMILY MEMBER"/>
    <property type="match status" value="1"/>
</dbReference>
<evidence type="ECO:0000259" key="11">
    <source>
        <dbReference type="Pfam" id="PF02875"/>
    </source>
</evidence>
<dbReference type="GO" id="GO:0005524">
    <property type="term" value="F:ATP binding"/>
    <property type="evidence" value="ECO:0007669"/>
    <property type="project" value="UniProtKB-UniRule"/>
</dbReference>
<feature type="binding site" evidence="8">
    <location>
        <position position="193"/>
    </location>
    <ligand>
        <name>UDP-N-acetyl-alpha-D-muramoyl-L-alanyl-D-glutamate</name>
        <dbReference type="ChEBI" id="CHEBI:83900"/>
    </ligand>
</feature>
<dbReference type="InterPro" id="IPR036615">
    <property type="entry name" value="Mur_ligase_C_dom_sf"/>
</dbReference>
<accession>A0A9D1M1C1</accession>
<keyword evidence="8" id="KW-0963">Cytoplasm</keyword>
<dbReference type="GO" id="GO:0008360">
    <property type="term" value="P:regulation of cell shape"/>
    <property type="evidence" value="ECO:0007669"/>
    <property type="project" value="UniProtKB-KW"/>
</dbReference>
<dbReference type="InterPro" id="IPR035911">
    <property type="entry name" value="MurE/MurF_N"/>
</dbReference>
<dbReference type="Pfam" id="PF08245">
    <property type="entry name" value="Mur_ligase_M"/>
    <property type="match status" value="1"/>
</dbReference>
<dbReference type="GO" id="GO:0071555">
    <property type="term" value="P:cell wall organization"/>
    <property type="evidence" value="ECO:0007669"/>
    <property type="project" value="UniProtKB-KW"/>
</dbReference>
<reference evidence="13" key="1">
    <citation type="submission" date="2020-10" db="EMBL/GenBank/DDBJ databases">
        <authorList>
            <person name="Gilroy R."/>
        </authorList>
    </citation>
    <scope>NUCLEOTIDE SEQUENCE</scope>
    <source>
        <strain evidence="13">CHK195-15760</strain>
    </source>
</reference>
<evidence type="ECO:0000256" key="3">
    <source>
        <dbReference type="ARBA" id="ARBA00022618"/>
    </source>
</evidence>
<dbReference type="InterPro" id="IPR005761">
    <property type="entry name" value="UDP-N-AcMur-Glu-dNH2Pim_ligase"/>
</dbReference>
<feature type="binding site" evidence="8">
    <location>
        <begin position="115"/>
        <end position="121"/>
    </location>
    <ligand>
        <name>ATP</name>
        <dbReference type="ChEBI" id="CHEBI:30616"/>
    </ligand>
</feature>
<evidence type="ECO:0000259" key="12">
    <source>
        <dbReference type="Pfam" id="PF08245"/>
    </source>
</evidence>
<dbReference type="Gene3D" id="3.40.1190.10">
    <property type="entry name" value="Mur-like, catalytic domain"/>
    <property type="match status" value="1"/>
</dbReference>
<dbReference type="InterPro" id="IPR013221">
    <property type="entry name" value="Mur_ligase_cen"/>
</dbReference>
<comment type="pathway">
    <text evidence="1 8 9">Cell wall biogenesis; peptidoglycan biosynthesis.</text>
</comment>
<dbReference type="GO" id="GO:0051301">
    <property type="term" value="P:cell division"/>
    <property type="evidence" value="ECO:0007669"/>
    <property type="project" value="UniProtKB-KW"/>
</dbReference>
<keyword evidence="3 8" id="KW-0132">Cell division</keyword>
<feature type="domain" description="Mur ligase N-terminal catalytic" evidence="10">
    <location>
        <begin position="22"/>
        <end position="69"/>
    </location>
</feature>
<dbReference type="GO" id="GO:0000287">
    <property type="term" value="F:magnesium ion binding"/>
    <property type="evidence" value="ECO:0007669"/>
    <property type="project" value="UniProtKB-UniRule"/>
</dbReference>
<dbReference type="InterPro" id="IPR036565">
    <property type="entry name" value="Mur-like_cat_sf"/>
</dbReference>
<comment type="caution">
    <text evidence="13">The sequence shown here is derived from an EMBL/GenBank/DDBJ whole genome shotgun (WGS) entry which is preliminary data.</text>
</comment>
<dbReference type="NCBIfam" id="NF001126">
    <property type="entry name" value="PRK00139.1-4"/>
    <property type="match status" value="1"/>
</dbReference>
<dbReference type="Pfam" id="PF01225">
    <property type="entry name" value="Mur_ligase"/>
    <property type="match status" value="1"/>
</dbReference>
<keyword evidence="4 8" id="KW-0133">Cell shape</keyword>
<evidence type="ECO:0000256" key="4">
    <source>
        <dbReference type="ARBA" id="ARBA00022960"/>
    </source>
</evidence>
<dbReference type="Pfam" id="PF02875">
    <property type="entry name" value="Mur_ligase_C"/>
    <property type="match status" value="1"/>
</dbReference>
<dbReference type="Proteomes" id="UP000824093">
    <property type="component" value="Unassembled WGS sequence"/>
</dbReference>
<evidence type="ECO:0000256" key="9">
    <source>
        <dbReference type="RuleBase" id="RU004135"/>
    </source>
</evidence>
<feature type="binding site" evidence="8">
    <location>
        <begin position="158"/>
        <end position="159"/>
    </location>
    <ligand>
        <name>UDP-N-acetyl-alpha-D-muramoyl-L-alanyl-D-glutamate</name>
        <dbReference type="ChEBI" id="CHEBI:83900"/>
    </ligand>
</feature>
<evidence type="ECO:0000256" key="2">
    <source>
        <dbReference type="ARBA" id="ARBA00005898"/>
    </source>
</evidence>
<keyword evidence="8" id="KW-0067">ATP-binding</keyword>
<gene>
    <name evidence="8" type="primary">murE</name>
    <name evidence="13" type="ORF">IAB70_04370</name>
</gene>
<comment type="similarity">
    <text evidence="2 8">Belongs to the MurCDEF family. MurE subfamily.</text>
</comment>
<comment type="caution">
    <text evidence="8">Lacks conserved residue(s) required for the propagation of feature annotation.</text>
</comment>
<evidence type="ECO:0000256" key="6">
    <source>
        <dbReference type="ARBA" id="ARBA00023306"/>
    </source>
</evidence>
<keyword evidence="8 13" id="KW-0436">Ligase</keyword>
<comment type="PTM">
    <text evidence="8">Carboxylation is probably crucial for Mg(2+) binding and, consequently, for the gamma-phosphate positioning of ATP.</text>
</comment>
<dbReference type="InterPro" id="IPR000713">
    <property type="entry name" value="Mur_ligase_N"/>
</dbReference>
<protein>
    <recommendedName>
        <fullName evidence="8">UDP-N-acetylmuramyl-tripeptide synthetase</fullName>
        <ecNumber evidence="8">6.3.2.-</ecNumber>
    </recommendedName>
    <alternativeName>
        <fullName evidence="8">UDP-MurNAc-tripeptide synthetase</fullName>
    </alternativeName>
</protein>
<comment type="cofactor">
    <cofactor evidence="8">
        <name>Mg(2+)</name>
        <dbReference type="ChEBI" id="CHEBI:18420"/>
    </cofactor>
</comment>
<name>A0A9D1M1C1_9FIRM</name>
<keyword evidence="8" id="KW-0460">Magnesium</keyword>
<dbReference type="Gene3D" id="3.90.190.20">
    <property type="entry name" value="Mur ligase, C-terminal domain"/>
    <property type="match status" value="1"/>
</dbReference>
<keyword evidence="8" id="KW-0547">Nucleotide-binding</keyword>
<dbReference type="NCBIfam" id="TIGR01085">
    <property type="entry name" value="murE"/>
    <property type="match status" value="1"/>
</dbReference>
<dbReference type="GO" id="GO:0016881">
    <property type="term" value="F:acid-amino acid ligase activity"/>
    <property type="evidence" value="ECO:0007669"/>
    <property type="project" value="UniProtKB-UniRule"/>
</dbReference>
<evidence type="ECO:0000256" key="1">
    <source>
        <dbReference type="ARBA" id="ARBA00004752"/>
    </source>
</evidence>
<feature type="modified residue" description="N6-carboxylysine" evidence="8">
    <location>
        <position position="227"/>
    </location>
</feature>
<dbReference type="AlphaFoldDB" id="A0A9D1M1C1"/>
<dbReference type="GO" id="GO:0009252">
    <property type="term" value="P:peptidoglycan biosynthetic process"/>
    <property type="evidence" value="ECO:0007669"/>
    <property type="project" value="UniProtKB-UniRule"/>
</dbReference>
<feature type="binding site" evidence="8">
    <location>
        <position position="185"/>
    </location>
    <ligand>
        <name>UDP-N-acetyl-alpha-D-muramoyl-L-alanyl-D-glutamate</name>
        <dbReference type="ChEBI" id="CHEBI:83900"/>
    </ligand>
</feature>
<dbReference type="EMBL" id="DVNH01000027">
    <property type="protein sequence ID" value="HIU51841.1"/>
    <property type="molecule type" value="Genomic_DNA"/>
</dbReference>
<proteinExistence type="inferred from homology"/>
<dbReference type="HAMAP" id="MF_00208">
    <property type="entry name" value="MurE"/>
    <property type="match status" value="1"/>
</dbReference>
<dbReference type="SUPFAM" id="SSF53244">
    <property type="entry name" value="MurD-like peptide ligases, peptide-binding domain"/>
    <property type="match status" value="1"/>
</dbReference>
<comment type="subcellular location">
    <subcellularLocation>
        <location evidence="8 9">Cytoplasm</location>
    </subcellularLocation>
</comment>
<keyword evidence="5 8" id="KW-0573">Peptidoglycan synthesis</keyword>
<dbReference type="EC" id="6.3.2.-" evidence="8"/>
<evidence type="ECO:0000313" key="13">
    <source>
        <dbReference type="EMBL" id="HIU51841.1"/>
    </source>
</evidence>
<keyword evidence="6 8" id="KW-0131">Cell cycle</keyword>
<reference evidence="13" key="2">
    <citation type="journal article" date="2021" name="PeerJ">
        <title>Extensive microbial diversity within the chicken gut microbiome revealed by metagenomics and culture.</title>
        <authorList>
            <person name="Gilroy R."/>
            <person name="Ravi A."/>
            <person name="Getino M."/>
            <person name="Pursley I."/>
            <person name="Horton D.L."/>
            <person name="Alikhan N.F."/>
            <person name="Baker D."/>
            <person name="Gharbi K."/>
            <person name="Hall N."/>
            <person name="Watson M."/>
            <person name="Adriaenssens E.M."/>
            <person name="Foster-Nyarko E."/>
            <person name="Jarju S."/>
            <person name="Secka A."/>
            <person name="Antonio M."/>
            <person name="Oren A."/>
            <person name="Chaudhuri R.R."/>
            <person name="La Ragione R."/>
            <person name="Hildebrand F."/>
            <person name="Pallen M.J."/>
        </authorList>
    </citation>
    <scope>NUCLEOTIDE SEQUENCE</scope>
    <source>
        <strain evidence="13">CHK195-15760</strain>
    </source>
</reference>
<feature type="domain" description="Mur ligase central" evidence="12">
    <location>
        <begin position="113"/>
        <end position="314"/>
    </location>
</feature>
<evidence type="ECO:0000313" key="14">
    <source>
        <dbReference type="Proteomes" id="UP000824093"/>
    </source>
</evidence>
<organism evidence="13 14">
    <name type="scientific">Candidatus Merdicola faecigallinarum</name>
    <dbReference type="NCBI Taxonomy" id="2840862"/>
    <lineage>
        <taxon>Bacteria</taxon>
        <taxon>Bacillati</taxon>
        <taxon>Bacillota</taxon>
        <taxon>Clostridia</taxon>
        <taxon>Candidatus Merdicola</taxon>
    </lineage>
</organism>
<evidence type="ECO:0000259" key="10">
    <source>
        <dbReference type="Pfam" id="PF01225"/>
    </source>
</evidence>
<dbReference type="SUPFAM" id="SSF63418">
    <property type="entry name" value="MurE/MurF N-terminal domain"/>
    <property type="match status" value="1"/>
</dbReference>
<comment type="function">
    <text evidence="8">Catalyzes the addition of an amino acid to the nucleotide precursor UDP-N-acetylmuramoyl-L-alanyl-D-glutamate (UMAG) in the biosynthesis of bacterial cell-wall peptidoglycan.</text>
</comment>